<feature type="non-terminal residue" evidence="2">
    <location>
        <position position="112"/>
    </location>
</feature>
<dbReference type="Proteomes" id="UP000229500">
    <property type="component" value="Unassembled WGS sequence"/>
</dbReference>
<feature type="transmembrane region" description="Helical" evidence="1">
    <location>
        <begin position="90"/>
        <end position="111"/>
    </location>
</feature>
<feature type="transmembrane region" description="Helical" evidence="1">
    <location>
        <begin position="5"/>
        <end position="28"/>
    </location>
</feature>
<dbReference type="AlphaFoldDB" id="A0A2M8L561"/>
<dbReference type="EMBL" id="PFEL01000085">
    <property type="protein sequence ID" value="PJE68969.1"/>
    <property type="molecule type" value="Genomic_DNA"/>
</dbReference>
<evidence type="ECO:0000256" key="1">
    <source>
        <dbReference type="SAM" id="Phobius"/>
    </source>
</evidence>
<keyword evidence="1" id="KW-1133">Transmembrane helix</keyword>
<organism evidence="2 3">
    <name type="scientific">Candidatus Shapirobacteria bacterium CG10_big_fil_rev_8_21_14_0_10_38_14</name>
    <dbReference type="NCBI Taxonomy" id="1974483"/>
    <lineage>
        <taxon>Bacteria</taxon>
        <taxon>Candidatus Shapironibacteriota</taxon>
    </lineage>
</organism>
<comment type="caution">
    <text evidence="2">The sequence shown here is derived from an EMBL/GenBank/DDBJ whole genome shotgun (WGS) entry which is preliminary data.</text>
</comment>
<sequence length="112" mass="12740">VLVFLITLGIGLIYFLFPELMVNILYGAEYLPAASYLVFFAIFLGLYSFSFLFTNFFLSIRKTKIVILPVLAAIAQIVLISIFHQDLIQIIRVSIGVLFLLFVSLLFYNFAT</sequence>
<feature type="transmembrane region" description="Helical" evidence="1">
    <location>
        <begin position="34"/>
        <end position="58"/>
    </location>
</feature>
<protein>
    <submittedName>
        <fullName evidence="2">Uncharacterized protein</fullName>
    </submittedName>
</protein>
<feature type="non-terminal residue" evidence="2">
    <location>
        <position position="1"/>
    </location>
</feature>
<gene>
    <name evidence="2" type="ORF">COU96_02290</name>
</gene>
<accession>A0A2M8L561</accession>
<reference evidence="3" key="1">
    <citation type="submission" date="2017-09" db="EMBL/GenBank/DDBJ databases">
        <title>Depth-based differentiation of microbial function through sediment-hosted aquifers and enrichment of novel symbionts in the deep terrestrial subsurface.</title>
        <authorList>
            <person name="Probst A.J."/>
            <person name="Ladd B."/>
            <person name="Jarett J.K."/>
            <person name="Geller-Mcgrath D.E."/>
            <person name="Sieber C.M.K."/>
            <person name="Emerson J.B."/>
            <person name="Anantharaman K."/>
            <person name="Thomas B.C."/>
            <person name="Malmstrom R."/>
            <person name="Stieglmeier M."/>
            <person name="Klingl A."/>
            <person name="Woyke T."/>
            <person name="Ryan C.M."/>
            <person name="Banfield J.F."/>
        </authorList>
    </citation>
    <scope>NUCLEOTIDE SEQUENCE [LARGE SCALE GENOMIC DNA]</scope>
</reference>
<keyword evidence="1" id="KW-0812">Transmembrane</keyword>
<evidence type="ECO:0000313" key="2">
    <source>
        <dbReference type="EMBL" id="PJE68969.1"/>
    </source>
</evidence>
<evidence type="ECO:0000313" key="3">
    <source>
        <dbReference type="Proteomes" id="UP000229500"/>
    </source>
</evidence>
<feature type="transmembrane region" description="Helical" evidence="1">
    <location>
        <begin position="65"/>
        <end position="84"/>
    </location>
</feature>
<name>A0A2M8L561_9BACT</name>
<keyword evidence="1" id="KW-0472">Membrane</keyword>
<proteinExistence type="predicted"/>